<protein>
    <submittedName>
        <fullName evidence="1">Wsv415-like protein</fullName>
    </submittedName>
</protein>
<sequence length="533" mass="58376">MHSLLHSLHSLERGHNDAARRSAACEAAAVTLAEGTEYLEWEPPTHKLGGPRYAVLAPDPCEDPEDVYVDVVVNIAPSALELAPAWSTVAESLWDLSPWTNFTPDDDSVPRRLAAASVTAEASRARRDSAMGTLTFTGRSDPVAVGMPRWQETRSHFARRLSLKCLCDLLSDSGVVTSKDALFQSIFEKPLEVATASGVEGLANRGQFSKEGMVEWFFTFDTYSKCVVFYEAVTRFLESQASPLSLALDDVYCAVFTRIERRSYVTRISPEGLSVEHALAPSGDVRLADATEAVSDFLLRNLNTSHIRGPPGAAGVPLKTLGSLNRAKILVKHKMGEEKARRAEGVRDAGISLEGSIGRNTATKRSGIESSPLPYRAGLIKRSRLDEPEPLSLTVTADCQGKATAAVIWVRRYPILPGPHNQLLFPVFSVPDACSGSRRVLHFLQLGKLAAASLLLPGVLRNDKLYASGECPWMESRSRLLGVPLAPSSWRYSLADYSPLKYFPGRIQRRTGPCSNTSDSTERRHLSVRPLFF</sequence>
<accession>A0A9C7C0A1</accession>
<evidence type="ECO:0000313" key="1">
    <source>
        <dbReference type="EMBL" id="BDT63089.1"/>
    </source>
</evidence>
<dbReference type="EMBL" id="LC738881">
    <property type="protein sequence ID" value="BDT63089.1"/>
    <property type="molecule type" value="Genomic_DNA"/>
</dbReference>
<proteinExistence type="predicted"/>
<name>A0A9C7C0A1_9VIRU</name>
<reference evidence="1" key="1">
    <citation type="submission" date="2022-10" db="EMBL/GenBank/DDBJ databases">
        <title>Genome sequences of endogenous nimaviruses in decapod crustaceans.</title>
        <authorList>
            <person name="Kawato S."/>
            <person name="Nozaki R."/>
            <person name="Kondo H."/>
            <person name="Hirono I."/>
        </authorList>
    </citation>
    <scope>NUCLEOTIDE SEQUENCE</scope>
    <source>
        <strain evidence="1">Fukuoka2019</strain>
    </source>
</reference>
<organism evidence="1">
    <name type="scientific">Sicyonia whispovirus</name>
    <dbReference type="NCBI Taxonomy" id="2984283"/>
    <lineage>
        <taxon>Viruses</taxon>
        <taxon>Viruses incertae sedis</taxon>
        <taxon>Naldaviricetes</taxon>
        <taxon>Nimaviridae</taxon>
        <taxon>Whispovirus</taxon>
    </lineage>
</organism>